<dbReference type="AlphaFoldDB" id="A0AAP0RU97"/>
<dbReference type="EMBL" id="JBBPBK010000007">
    <property type="protein sequence ID" value="KAK9282497.1"/>
    <property type="molecule type" value="Genomic_DNA"/>
</dbReference>
<proteinExistence type="predicted"/>
<protein>
    <recommendedName>
        <fullName evidence="1">F-box domain-containing protein</fullName>
    </recommendedName>
</protein>
<dbReference type="InterPro" id="IPR001810">
    <property type="entry name" value="F-box_dom"/>
</dbReference>
<accession>A0AAP0RU97</accession>
<dbReference type="Pfam" id="PF00646">
    <property type="entry name" value="F-box"/>
    <property type="match status" value="1"/>
</dbReference>
<keyword evidence="3" id="KW-1185">Reference proteome</keyword>
<reference evidence="2 3" key="1">
    <citation type="journal article" date="2024" name="Plant J.">
        <title>Genome sequences and population genomics reveal climatic adaptation and genomic divergence between two closely related sweetgum species.</title>
        <authorList>
            <person name="Xu W.Q."/>
            <person name="Ren C.Q."/>
            <person name="Zhang X.Y."/>
            <person name="Comes H.P."/>
            <person name="Liu X.H."/>
            <person name="Li Y.G."/>
            <person name="Kettle C.J."/>
            <person name="Jalonen R."/>
            <person name="Gaisberger H."/>
            <person name="Ma Y.Z."/>
            <person name="Qiu Y.X."/>
        </authorList>
    </citation>
    <scope>NUCLEOTIDE SEQUENCE [LARGE SCALE GENOMIC DNA]</scope>
    <source>
        <strain evidence="2">Hangzhou</strain>
    </source>
</reference>
<gene>
    <name evidence="2" type="ORF">L1049_005416</name>
</gene>
<name>A0AAP0RU97_LIQFO</name>
<feature type="domain" description="F-box" evidence="1">
    <location>
        <begin position="62"/>
        <end position="90"/>
    </location>
</feature>
<sequence>MGLIPEILSYLLSNVIHFIRYNARLFSIPSNKRERRFAIMGNEREQFKVDANRDDMLVALLPEVRELIIQKLDIVDYYRLSAVCKLWRSTAIAAKQSQCFSLRQLQWLLLSFNRDDPPAGCSSRGFQSLPWKKFQAKVA</sequence>
<evidence type="ECO:0000313" key="3">
    <source>
        <dbReference type="Proteomes" id="UP001415857"/>
    </source>
</evidence>
<organism evidence="2 3">
    <name type="scientific">Liquidambar formosana</name>
    <name type="common">Formosan gum</name>
    <dbReference type="NCBI Taxonomy" id="63359"/>
    <lineage>
        <taxon>Eukaryota</taxon>
        <taxon>Viridiplantae</taxon>
        <taxon>Streptophyta</taxon>
        <taxon>Embryophyta</taxon>
        <taxon>Tracheophyta</taxon>
        <taxon>Spermatophyta</taxon>
        <taxon>Magnoliopsida</taxon>
        <taxon>eudicotyledons</taxon>
        <taxon>Gunneridae</taxon>
        <taxon>Pentapetalae</taxon>
        <taxon>Saxifragales</taxon>
        <taxon>Altingiaceae</taxon>
        <taxon>Liquidambar</taxon>
    </lineage>
</organism>
<dbReference type="CDD" id="cd09917">
    <property type="entry name" value="F-box_SF"/>
    <property type="match status" value="1"/>
</dbReference>
<evidence type="ECO:0000313" key="2">
    <source>
        <dbReference type="EMBL" id="KAK9282497.1"/>
    </source>
</evidence>
<dbReference type="Proteomes" id="UP001415857">
    <property type="component" value="Unassembled WGS sequence"/>
</dbReference>
<dbReference type="SUPFAM" id="SSF81383">
    <property type="entry name" value="F-box domain"/>
    <property type="match status" value="1"/>
</dbReference>
<dbReference type="InterPro" id="IPR036047">
    <property type="entry name" value="F-box-like_dom_sf"/>
</dbReference>
<evidence type="ECO:0000259" key="1">
    <source>
        <dbReference type="Pfam" id="PF00646"/>
    </source>
</evidence>
<comment type="caution">
    <text evidence="2">The sequence shown here is derived from an EMBL/GenBank/DDBJ whole genome shotgun (WGS) entry which is preliminary data.</text>
</comment>
<dbReference type="Gene3D" id="1.20.1280.50">
    <property type="match status" value="1"/>
</dbReference>